<dbReference type="SFLD" id="SFLDS00029">
    <property type="entry name" value="Radical_SAM"/>
    <property type="match status" value="1"/>
</dbReference>
<dbReference type="EC" id="1.97.1.4" evidence="9"/>
<name>A0A521D5K2_SACCC</name>
<dbReference type="NCBIfam" id="TIGR02493">
    <property type="entry name" value="PFLA"/>
    <property type="match status" value="1"/>
</dbReference>
<evidence type="ECO:0000256" key="7">
    <source>
        <dbReference type="ARBA" id="ARBA00023004"/>
    </source>
</evidence>
<dbReference type="CDD" id="cd01335">
    <property type="entry name" value="Radical_SAM"/>
    <property type="match status" value="1"/>
</dbReference>
<protein>
    <recommendedName>
        <fullName evidence="9">Pyruvate formate-lyase-activating enzyme</fullName>
        <ecNumber evidence="9">1.97.1.4</ecNumber>
    </recommendedName>
</protein>
<dbReference type="OrthoDB" id="9782387at2"/>
<evidence type="ECO:0000256" key="9">
    <source>
        <dbReference type="RuleBase" id="RU362053"/>
    </source>
</evidence>
<dbReference type="SFLD" id="SFLDG01067">
    <property type="entry name" value="SPASM/twitch_domain_containing"/>
    <property type="match status" value="1"/>
</dbReference>
<comment type="cofactor">
    <cofactor evidence="9">
        <name>[4Fe-4S] cluster</name>
        <dbReference type="ChEBI" id="CHEBI:49883"/>
    </cofactor>
    <text evidence="9">Binds 1 [4Fe-4S] cluster. The cluster is coordinated with 3 cysteines and an exchangeable S-adenosyl-L-methionine.</text>
</comment>
<dbReference type="InterPro" id="IPR034457">
    <property type="entry name" value="Organic_radical-activating"/>
</dbReference>
<dbReference type="InterPro" id="IPR012839">
    <property type="entry name" value="Organic_radical_activase"/>
</dbReference>
<keyword evidence="12" id="KW-1185">Reference proteome</keyword>
<evidence type="ECO:0000256" key="6">
    <source>
        <dbReference type="ARBA" id="ARBA00023002"/>
    </source>
</evidence>
<proteinExistence type="inferred from homology"/>
<keyword evidence="8 9" id="KW-0411">Iron-sulfur</keyword>
<keyword evidence="11" id="KW-0670">Pyruvate</keyword>
<comment type="function">
    <text evidence="9">Activation of pyruvate formate-lyase under anaerobic conditions by generation of an organic free radical, using S-adenosylmethionine and reduced flavodoxin as cosubstrates to produce 5'-deoxy-adenosine.</text>
</comment>
<feature type="domain" description="Radical SAM core" evidence="10">
    <location>
        <begin position="16"/>
        <end position="238"/>
    </location>
</feature>
<accession>A0A521D5K2</accession>
<dbReference type="InterPro" id="IPR058240">
    <property type="entry name" value="rSAM_sf"/>
</dbReference>
<dbReference type="PROSITE" id="PS01087">
    <property type="entry name" value="RADICAL_ACTIVATING"/>
    <property type="match status" value="1"/>
</dbReference>
<gene>
    <name evidence="11" type="ORF">SAMN06265379_104191</name>
</gene>
<keyword evidence="3 9" id="KW-0004">4Fe-4S</keyword>
<dbReference type="GO" id="GO:0051539">
    <property type="term" value="F:4 iron, 4 sulfur cluster binding"/>
    <property type="evidence" value="ECO:0007669"/>
    <property type="project" value="UniProtKB-UniRule"/>
</dbReference>
<comment type="catalytic activity">
    <reaction evidence="9">
        <text>glycyl-[formate C-acetyltransferase] + reduced [flavodoxin] + S-adenosyl-L-methionine = glycin-2-yl radical-[formate C-acetyltransferase] + semiquinone [flavodoxin] + 5'-deoxyadenosine + L-methionine + H(+)</text>
        <dbReference type="Rhea" id="RHEA:19225"/>
        <dbReference type="Rhea" id="RHEA-COMP:10622"/>
        <dbReference type="Rhea" id="RHEA-COMP:12190"/>
        <dbReference type="Rhea" id="RHEA-COMP:12191"/>
        <dbReference type="Rhea" id="RHEA-COMP:14480"/>
        <dbReference type="ChEBI" id="CHEBI:15378"/>
        <dbReference type="ChEBI" id="CHEBI:17319"/>
        <dbReference type="ChEBI" id="CHEBI:29947"/>
        <dbReference type="ChEBI" id="CHEBI:32722"/>
        <dbReference type="ChEBI" id="CHEBI:57618"/>
        <dbReference type="ChEBI" id="CHEBI:57844"/>
        <dbReference type="ChEBI" id="CHEBI:59789"/>
        <dbReference type="ChEBI" id="CHEBI:140311"/>
        <dbReference type="EC" id="1.97.1.4"/>
    </reaction>
</comment>
<evidence type="ECO:0000313" key="12">
    <source>
        <dbReference type="Proteomes" id="UP000319040"/>
    </source>
</evidence>
<dbReference type="SFLD" id="SFLDG01066">
    <property type="entry name" value="organic_radical-activating_enz"/>
    <property type="match status" value="1"/>
</dbReference>
<dbReference type="Pfam" id="PF04055">
    <property type="entry name" value="Radical_SAM"/>
    <property type="match status" value="1"/>
</dbReference>
<keyword evidence="9" id="KW-0963">Cytoplasm</keyword>
<keyword evidence="5 9" id="KW-0479">Metal-binding</keyword>
<keyword evidence="6 9" id="KW-0560">Oxidoreductase</keyword>
<evidence type="ECO:0000256" key="1">
    <source>
        <dbReference type="ARBA" id="ARBA00002918"/>
    </source>
</evidence>
<organism evidence="11 12">
    <name type="scientific">Saccharicrinis carchari</name>
    <dbReference type="NCBI Taxonomy" id="1168039"/>
    <lineage>
        <taxon>Bacteria</taxon>
        <taxon>Pseudomonadati</taxon>
        <taxon>Bacteroidota</taxon>
        <taxon>Bacteroidia</taxon>
        <taxon>Marinilabiliales</taxon>
        <taxon>Marinilabiliaceae</taxon>
        <taxon>Saccharicrinis</taxon>
    </lineage>
</organism>
<comment type="function">
    <text evidence="1">Activation of pyruvate formate-lyase 1 under anaerobic conditions by generation of an organic free radical, using S-adenosylmethionine and reduced flavodoxin as cosubstrates to produce 5'-deoxy-adenosine.</text>
</comment>
<dbReference type="PANTHER" id="PTHR30352:SF5">
    <property type="entry name" value="PYRUVATE FORMATE-LYASE 1-ACTIVATING ENZYME"/>
    <property type="match status" value="1"/>
</dbReference>
<evidence type="ECO:0000259" key="10">
    <source>
        <dbReference type="PROSITE" id="PS51918"/>
    </source>
</evidence>
<dbReference type="Gene3D" id="3.20.20.70">
    <property type="entry name" value="Aldolase class I"/>
    <property type="match status" value="1"/>
</dbReference>
<dbReference type="PROSITE" id="PS51918">
    <property type="entry name" value="RADICAL_SAM"/>
    <property type="match status" value="1"/>
</dbReference>
<sequence length="246" mass="28066">MSHTLKVHSIESFGTHDGPGIRMVIFLQGCNLKCLYCHNPDTIALQGGTEHHIDELVRRARNMKTYFGKLGGVTVSGGEPLLQSKALIPFFKALKEADIHTNVDTNGTVLTSATRELLDNYTDLIMVDIKHTNEQGYRKITGAQGFDLAEKLIQHREKSAKAAWLRYVLIPGYTDDPEELKKFGERFKDYQCIEKLEIQPYHHLGIHKWESLGETYQLKEVPDNTPEQLETARNILEPYFKEVKIN</sequence>
<comment type="similarity">
    <text evidence="2 9">Belongs to the organic radical-activating enzymes family.</text>
</comment>
<comment type="subcellular location">
    <subcellularLocation>
        <location evidence="9">Cytoplasm</location>
    </subcellularLocation>
</comment>
<keyword evidence="7 9" id="KW-0408">Iron</keyword>
<keyword evidence="11" id="KW-0456">Lyase</keyword>
<dbReference type="Proteomes" id="UP000319040">
    <property type="component" value="Unassembled WGS sequence"/>
</dbReference>
<dbReference type="PIRSF" id="PIRSF000371">
    <property type="entry name" value="PFL_act_enz"/>
    <property type="match status" value="1"/>
</dbReference>
<dbReference type="InterPro" id="IPR012838">
    <property type="entry name" value="PFL1_activating"/>
</dbReference>
<dbReference type="InterPro" id="IPR007197">
    <property type="entry name" value="rSAM"/>
</dbReference>
<reference evidence="11 12" key="1">
    <citation type="submission" date="2017-05" db="EMBL/GenBank/DDBJ databases">
        <authorList>
            <person name="Varghese N."/>
            <person name="Submissions S."/>
        </authorList>
    </citation>
    <scope>NUCLEOTIDE SEQUENCE [LARGE SCALE GENOMIC DNA]</scope>
    <source>
        <strain evidence="11 12">DSM 27040</strain>
    </source>
</reference>
<dbReference type="GO" id="GO:0046872">
    <property type="term" value="F:metal ion binding"/>
    <property type="evidence" value="ECO:0007669"/>
    <property type="project" value="UniProtKB-UniRule"/>
</dbReference>
<evidence type="ECO:0000256" key="8">
    <source>
        <dbReference type="ARBA" id="ARBA00023014"/>
    </source>
</evidence>
<dbReference type="AlphaFoldDB" id="A0A521D5K2"/>
<evidence type="ECO:0000256" key="3">
    <source>
        <dbReference type="ARBA" id="ARBA00022485"/>
    </source>
</evidence>
<dbReference type="SUPFAM" id="SSF102114">
    <property type="entry name" value="Radical SAM enzymes"/>
    <property type="match status" value="1"/>
</dbReference>
<keyword evidence="4 9" id="KW-0949">S-adenosyl-L-methionine</keyword>
<dbReference type="EMBL" id="FXTB01000004">
    <property type="protein sequence ID" value="SMO66371.1"/>
    <property type="molecule type" value="Genomic_DNA"/>
</dbReference>
<dbReference type="PANTHER" id="PTHR30352">
    <property type="entry name" value="PYRUVATE FORMATE-LYASE-ACTIVATING ENZYME"/>
    <property type="match status" value="1"/>
</dbReference>
<dbReference type="GO" id="GO:0043365">
    <property type="term" value="F:[formate-C-acetyltransferase]-activating enzyme activity"/>
    <property type="evidence" value="ECO:0007669"/>
    <property type="project" value="UniProtKB-UniRule"/>
</dbReference>
<evidence type="ECO:0000313" key="11">
    <source>
        <dbReference type="EMBL" id="SMO66371.1"/>
    </source>
</evidence>
<dbReference type="GO" id="GO:0005737">
    <property type="term" value="C:cytoplasm"/>
    <property type="evidence" value="ECO:0007669"/>
    <property type="project" value="UniProtKB-SubCell"/>
</dbReference>
<dbReference type="GO" id="GO:0016829">
    <property type="term" value="F:lyase activity"/>
    <property type="evidence" value="ECO:0007669"/>
    <property type="project" value="UniProtKB-KW"/>
</dbReference>
<evidence type="ECO:0000256" key="2">
    <source>
        <dbReference type="ARBA" id="ARBA00009777"/>
    </source>
</evidence>
<evidence type="ECO:0000256" key="5">
    <source>
        <dbReference type="ARBA" id="ARBA00022723"/>
    </source>
</evidence>
<evidence type="ECO:0000256" key="4">
    <source>
        <dbReference type="ARBA" id="ARBA00022691"/>
    </source>
</evidence>
<dbReference type="InterPro" id="IPR001989">
    <property type="entry name" value="Radical_activat_CS"/>
</dbReference>
<dbReference type="RefSeq" id="WP_142533340.1">
    <property type="nucleotide sequence ID" value="NZ_FXTB01000004.1"/>
</dbReference>
<dbReference type="InterPro" id="IPR013785">
    <property type="entry name" value="Aldolase_TIM"/>
</dbReference>